<comment type="caution">
    <text evidence="2">The sequence shown here is derived from an EMBL/GenBank/DDBJ whole genome shotgun (WGS) entry which is preliminary data.</text>
</comment>
<name>A0A8J2LR93_9HEXA</name>
<accession>A0A8J2LR93</accession>
<evidence type="ECO:0000256" key="1">
    <source>
        <dbReference type="SAM" id="SignalP"/>
    </source>
</evidence>
<gene>
    <name evidence="2" type="ORF">AFUS01_LOCUS45468</name>
</gene>
<protein>
    <submittedName>
        <fullName evidence="2">Uncharacterized protein</fullName>
    </submittedName>
</protein>
<dbReference type="EMBL" id="CAJVCH010570925">
    <property type="protein sequence ID" value="CAG7836201.1"/>
    <property type="molecule type" value="Genomic_DNA"/>
</dbReference>
<proteinExistence type="predicted"/>
<dbReference type="Proteomes" id="UP000708208">
    <property type="component" value="Unassembled WGS sequence"/>
</dbReference>
<keyword evidence="3" id="KW-1185">Reference proteome</keyword>
<reference evidence="2" key="1">
    <citation type="submission" date="2021-06" db="EMBL/GenBank/DDBJ databases">
        <authorList>
            <person name="Hodson N. C."/>
            <person name="Mongue J. A."/>
            <person name="Jaron S. K."/>
        </authorList>
    </citation>
    <scope>NUCLEOTIDE SEQUENCE</scope>
</reference>
<feature type="signal peptide" evidence="1">
    <location>
        <begin position="1"/>
        <end position="24"/>
    </location>
</feature>
<sequence>MSQNLEIWVPISVFLSLWVFSSDAQLGRSTLPASNLLQCAGEPVKIKVVHELIMKCKGENTECPERCAMQKMGLITPDNQSVKTADEVAKALVSSGMFQANSAQTVADGIVLAECPEIIENGNDCDENLDYGDCFIHNAVAACNFKNAKNLLKGR</sequence>
<dbReference type="AlphaFoldDB" id="A0A8J2LR93"/>
<keyword evidence="1" id="KW-0732">Signal</keyword>
<evidence type="ECO:0000313" key="3">
    <source>
        <dbReference type="Proteomes" id="UP000708208"/>
    </source>
</evidence>
<organism evidence="2 3">
    <name type="scientific">Allacma fusca</name>
    <dbReference type="NCBI Taxonomy" id="39272"/>
    <lineage>
        <taxon>Eukaryota</taxon>
        <taxon>Metazoa</taxon>
        <taxon>Ecdysozoa</taxon>
        <taxon>Arthropoda</taxon>
        <taxon>Hexapoda</taxon>
        <taxon>Collembola</taxon>
        <taxon>Symphypleona</taxon>
        <taxon>Sminthuridae</taxon>
        <taxon>Allacma</taxon>
    </lineage>
</organism>
<feature type="chain" id="PRO_5035182434" evidence="1">
    <location>
        <begin position="25"/>
        <end position="155"/>
    </location>
</feature>
<evidence type="ECO:0000313" key="2">
    <source>
        <dbReference type="EMBL" id="CAG7836201.1"/>
    </source>
</evidence>